<organism evidence="4 5">
    <name type="scientific">Microbacterium esteraromaticum</name>
    <dbReference type="NCBI Taxonomy" id="57043"/>
    <lineage>
        <taxon>Bacteria</taxon>
        <taxon>Bacillati</taxon>
        <taxon>Actinomycetota</taxon>
        <taxon>Actinomycetes</taxon>
        <taxon>Micrococcales</taxon>
        <taxon>Microbacteriaceae</taxon>
        <taxon>Microbacterium</taxon>
    </lineage>
</organism>
<dbReference type="GO" id="GO:0003697">
    <property type="term" value="F:single-stranded DNA binding"/>
    <property type="evidence" value="ECO:0007669"/>
    <property type="project" value="InterPro"/>
</dbReference>
<gene>
    <name evidence="4" type="ORF">FM104_12730</name>
</gene>
<reference evidence="4 5" key="1">
    <citation type="submission" date="2017-02" db="EMBL/GenBank/DDBJ databases">
        <authorList>
            <person name="Peterson S.W."/>
        </authorList>
    </citation>
    <scope>NUCLEOTIDE SEQUENCE [LARGE SCALE GENOMIC DNA]</scope>
    <source>
        <strain evidence="4 5">B Mb 05.01</strain>
    </source>
</reference>
<evidence type="ECO:0000259" key="3">
    <source>
        <dbReference type="Pfam" id="PF08401"/>
    </source>
</evidence>
<keyword evidence="5" id="KW-1185">Reference proteome</keyword>
<feature type="compositionally biased region" description="Basic and acidic residues" evidence="1">
    <location>
        <begin position="8"/>
        <end position="25"/>
    </location>
</feature>
<feature type="region of interest" description="Disordered" evidence="1">
    <location>
        <begin position="1"/>
        <end position="28"/>
    </location>
</feature>
<dbReference type="EMBL" id="FUKO01000033">
    <property type="protein sequence ID" value="SJN43553.1"/>
    <property type="molecule type" value="Genomic_DNA"/>
</dbReference>
<evidence type="ECO:0000256" key="1">
    <source>
        <dbReference type="SAM" id="MobiDB-lite"/>
    </source>
</evidence>
<accession>A0A1R4KHL5</accession>
<dbReference type="AlphaFoldDB" id="A0A1R4KHL5"/>
<dbReference type="Pfam" id="PF06114">
    <property type="entry name" value="Peptidase_M78"/>
    <property type="match status" value="1"/>
</dbReference>
<evidence type="ECO:0000313" key="4">
    <source>
        <dbReference type="EMBL" id="SJN43553.1"/>
    </source>
</evidence>
<protein>
    <submittedName>
        <fullName evidence="4">LtrC-like protein</fullName>
    </submittedName>
</protein>
<dbReference type="OrthoDB" id="7605626at2"/>
<evidence type="ECO:0000313" key="5">
    <source>
        <dbReference type="Proteomes" id="UP000196320"/>
    </source>
</evidence>
<sequence>MATIDEQGNIHDRAGRFDGHVRTEPEGALGTLERPTFTGYASVQEKVEAMRAELADAVDRLSDDEEWNRFLDTMGKFHRYSFQNQVLIMIQRPGATRVAGFQTWKSLGRSVRKGEKGIAILAPKVVNAKDDDGNVDLDSNGKTRKKVVGFTSATVFDISQTEGEPLPEGYHSFSEEPPPGFTDDLESAIAAQGYTISYEELSGGKQGYTTMSAPHRVVIDSTLAPGERARTLAHELGHIMCGHTGEEETRNYSTDHGGKRGEMEVEAESFAYVLCRMNGMQAHQRTASEYVAGWQAFEPDAIRSVGERLSKAFKRTMELPWQNARE</sequence>
<dbReference type="InterPro" id="IPR013610">
    <property type="entry name" value="ArdC_N"/>
</dbReference>
<feature type="domain" description="IrrE N-terminal-like" evidence="2">
    <location>
        <begin position="197"/>
        <end position="275"/>
    </location>
</feature>
<evidence type="ECO:0000259" key="2">
    <source>
        <dbReference type="Pfam" id="PF06114"/>
    </source>
</evidence>
<feature type="domain" description="N-terminal" evidence="3">
    <location>
        <begin position="67"/>
        <end position="156"/>
    </location>
</feature>
<dbReference type="Pfam" id="PF08401">
    <property type="entry name" value="ArdcN"/>
    <property type="match status" value="1"/>
</dbReference>
<dbReference type="Proteomes" id="UP000196320">
    <property type="component" value="Unassembled WGS sequence"/>
</dbReference>
<proteinExistence type="predicted"/>
<dbReference type="InterPro" id="IPR010359">
    <property type="entry name" value="IrrE_HExxH"/>
</dbReference>
<name>A0A1R4KHL5_9MICO</name>
<dbReference type="Gene3D" id="1.10.10.2910">
    <property type="match status" value="1"/>
</dbReference>